<evidence type="ECO:0000313" key="7">
    <source>
        <dbReference type="Proteomes" id="UP000054047"/>
    </source>
</evidence>
<organism evidence="6 7">
    <name type="scientific">Ancylostoma duodenale</name>
    <dbReference type="NCBI Taxonomy" id="51022"/>
    <lineage>
        <taxon>Eukaryota</taxon>
        <taxon>Metazoa</taxon>
        <taxon>Ecdysozoa</taxon>
        <taxon>Nematoda</taxon>
        <taxon>Chromadorea</taxon>
        <taxon>Rhabditida</taxon>
        <taxon>Rhabditina</taxon>
        <taxon>Rhabditomorpha</taxon>
        <taxon>Strongyloidea</taxon>
        <taxon>Ancylostomatidae</taxon>
        <taxon>Ancylostomatinae</taxon>
        <taxon>Ancylostoma</taxon>
    </lineage>
</organism>
<gene>
    <name evidence="6" type="ORF">ANCDUO_19183</name>
</gene>
<reference evidence="6 7" key="1">
    <citation type="submission" date="2013-12" db="EMBL/GenBank/DDBJ databases">
        <title>Draft genome of the parsitic nematode Ancylostoma duodenale.</title>
        <authorList>
            <person name="Mitreva M."/>
        </authorList>
    </citation>
    <scope>NUCLEOTIDE SEQUENCE [LARGE SCALE GENOMIC DNA]</scope>
    <source>
        <strain evidence="6 7">Zhejiang</strain>
    </source>
</reference>
<dbReference type="PANTHER" id="PTHR23259:SF70">
    <property type="entry name" value="ACCESSORY GLAND PROTEIN ACP62F-RELATED"/>
    <property type="match status" value="1"/>
</dbReference>
<dbReference type="Gene3D" id="2.10.25.10">
    <property type="entry name" value="Laminin"/>
    <property type="match status" value="1"/>
</dbReference>
<dbReference type="AlphaFoldDB" id="A0A0C2FQD6"/>
<keyword evidence="2" id="KW-0722">Serine protease inhibitor</keyword>
<sequence>MKGYYLIQISQPSTTTVFLMVTTIGALFLLLRLSSQTTPESSGDFPTPGDILAASDIVTTGDILTSGDNAASGYCDDNEVMMECGPLCEPTCMVPNPECDEDCAVDVCRCKEGFIRSKPDGACIEASACPPG</sequence>
<dbReference type="PANTHER" id="PTHR23259">
    <property type="entry name" value="RIDDLE"/>
    <property type="match status" value="1"/>
</dbReference>
<feature type="domain" description="TIL" evidence="5">
    <location>
        <begin position="75"/>
        <end position="129"/>
    </location>
</feature>
<dbReference type="Proteomes" id="UP000054047">
    <property type="component" value="Unassembled WGS sequence"/>
</dbReference>
<evidence type="ECO:0000313" key="6">
    <source>
        <dbReference type="EMBL" id="KIH50735.1"/>
    </source>
</evidence>
<feature type="transmembrane region" description="Helical" evidence="4">
    <location>
        <begin position="12"/>
        <end position="31"/>
    </location>
</feature>
<proteinExistence type="predicted"/>
<accession>A0A0C2FQD6</accession>
<keyword evidence="7" id="KW-1185">Reference proteome</keyword>
<keyword evidence="4" id="KW-0812">Transmembrane</keyword>
<dbReference type="GO" id="GO:0004867">
    <property type="term" value="F:serine-type endopeptidase inhibitor activity"/>
    <property type="evidence" value="ECO:0007669"/>
    <property type="project" value="UniProtKB-KW"/>
</dbReference>
<dbReference type="InterPro" id="IPR002919">
    <property type="entry name" value="TIL_dom"/>
</dbReference>
<keyword evidence="4" id="KW-1133">Transmembrane helix</keyword>
<evidence type="ECO:0000256" key="4">
    <source>
        <dbReference type="SAM" id="Phobius"/>
    </source>
</evidence>
<dbReference type="OrthoDB" id="6236007at2759"/>
<dbReference type="InterPro" id="IPR051368">
    <property type="entry name" value="SerProtInhib-TIL_Domain"/>
</dbReference>
<keyword evidence="1" id="KW-0646">Protease inhibitor</keyword>
<name>A0A0C2FQD6_9BILA</name>
<dbReference type="Pfam" id="PF01826">
    <property type="entry name" value="TIL"/>
    <property type="match status" value="1"/>
</dbReference>
<dbReference type="SUPFAM" id="SSF57567">
    <property type="entry name" value="Serine protease inhibitors"/>
    <property type="match status" value="1"/>
</dbReference>
<evidence type="ECO:0000259" key="5">
    <source>
        <dbReference type="Pfam" id="PF01826"/>
    </source>
</evidence>
<protein>
    <submittedName>
        <fullName evidence="6">Trypsin Inhibitor like cysteine rich domain protein</fullName>
    </submittedName>
</protein>
<evidence type="ECO:0000256" key="3">
    <source>
        <dbReference type="ARBA" id="ARBA00023157"/>
    </source>
</evidence>
<keyword evidence="4" id="KW-0472">Membrane</keyword>
<keyword evidence="3" id="KW-1015">Disulfide bond</keyword>
<dbReference type="EMBL" id="KN748817">
    <property type="protein sequence ID" value="KIH50735.1"/>
    <property type="molecule type" value="Genomic_DNA"/>
</dbReference>
<evidence type="ECO:0000256" key="1">
    <source>
        <dbReference type="ARBA" id="ARBA00022690"/>
    </source>
</evidence>
<evidence type="ECO:0000256" key="2">
    <source>
        <dbReference type="ARBA" id="ARBA00022900"/>
    </source>
</evidence>
<dbReference type="CDD" id="cd19941">
    <property type="entry name" value="TIL"/>
    <property type="match status" value="1"/>
</dbReference>
<dbReference type="InterPro" id="IPR036084">
    <property type="entry name" value="Ser_inhib-like_sf"/>
</dbReference>